<proteinExistence type="predicted"/>
<comment type="caution">
    <text evidence="2">The sequence shown here is derived from an EMBL/GenBank/DDBJ whole genome shotgun (WGS) entry which is preliminary data.</text>
</comment>
<evidence type="ECO:0008006" key="4">
    <source>
        <dbReference type="Google" id="ProtNLM"/>
    </source>
</evidence>
<name>A0A8J3WCT9_PLARO</name>
<reference evidence="2" key="1">
    <citation type="submission" date="2021-01" db="EMBL/GenBank/DDBJ databases">
        <title>Whole genome shotgun sequence of Planobispora rosea NBRC 15558.</title>
        <authorList>
            <person name="Komaki H."/>
            <person name="Tamura T."/>
        </authorList>
    </citation>
    <scope>NUCLEOTIDE SEQUENCE</scope>
    <source>
        <strain evidence="2">NBRC 15558</strain>
    </source>
</reference>
<dbReference type="AlphaFoldDB" id="A0A8J3WCT9"/>
<sequence>MTEAPADTRAIVVNGARQVGKRALAKMITGRLPDARELYLDDPATPAAARDDPRGLVHHDG</sequence>
<protein>
    <recommendedName>
        <fullName evidence="4">AAA domain-containing protein</fullName>
    </recommendedName>
</protein>
<accession>A0A8J3WCT9</accession>
<evidence type="ECO:0000313" key="3">
    <source>
        <dbReference type="Proteomes" id="UP000655044"/>
    </source>
</evidence>
<gene>
    <name evidence="2" type="ORF">Pro02_36870</name>
</gene>
<dbReference type="EMBL" id="BOOI01000033">
    <property type="protein sequence ID" value="GIH85279.1"/>
    <property type="molecule type" value="Genomic_DNA"/>
</dbReference>
<evidence type="ECO:0000313" key="2">
    <source>
        <dbReference type="EMBL" id="GIH85279.1"/>
    </source>
</evidence>
<organism evidence="2 3">
    <name type="scientific">Planobispora rosea</name>
    <dbReference type="NCBI Taxonomy" id="35762"/>
    <lineage>
        <taxon>Bacteria</taxon>
        <taxon>Bacillati</taxon>
        <taxon>Actinomycetota</taxon>
        <taxon>Actinomycetes</taxon>
        <taxon>Streptosporangiales</taxon>
        <taxon>Streptosporangiaceae</taxon>
        <taxon>Planobispora</taxon>
    </lineage>
</organism>
<feature type="compositionally biased region" description="Basic and acidic residues" evidence="1">
    <location>
        <begin position="49"/>
        <end position="61"/>
    </location>
</feature>
<evidence type="ECO:0000256" key="1">
    <source>
        <dbReference type="SAM" id="MobiDB-lite"/>
    </source>
</evidence>
<keyword evidence="3" id="KW-1185">Reference proteome</keyword>
<dbReference type="Proteomes" id="UP000655044">
    <property type="component" value="Unassembled WGS sequence"/>
</dbReference>
<feature type="region of interest" description="Disordered" evidence="1">
    <location>
        <begin position="42"/>
        <end position="61"/>
    </location>
</feature>